<accession>A0ABV0P1R6</accession>
<evidence type="ECO:0000313" key="3">
    <source>
        <dbReference type="Proteomes" id="UP001476798"/>
    </source>
</evidence>
<feature type="region of interest" description="Disordered" evidence="1">
    <location>
        <begin position="1"/>
        <end position="20"/>
    </location>
</feature>
<name>A0ABV0P1R6_9TELE</name>
<organism evidence="2 3">
    <name type="scientific">Goodea atripinnis</name>
    <dbReference type="NCBI Taxonomy" id="208336"/>
    <lineage>
        <taxon>Eukaryota</taxon>
        <taxon>Metazoa</taxon>
        <taxon>Chordata</taxon>
        <taxon>Craniata</taxon>
        <taxon>Vertebrata</taxon>
        <taxon>Euteleostomi</taxon>
        <taxon>Actinopterygii</taxon>
        <taxon>Neopterygii</taxon>
        <taxon>Teleostei</taxon>
        <taxon>Neoteleostei</taxon>
        <taxon>Acanthomorphata</taxon>
        <taxon>Ovalentaria</taxon>
        <taxon>Atherinomorphae</taxon>
        <taxon>Cyprinodontiformes</taxon>
        <taxon>Goodeidae</taxon>
        <taxon>Goodea</taxon>
    </lineage>
</organism>
<sequence length="70" mass="7248">MSAGFSGHLPERMQGTVRPGSEGFIDTDCSDTSKSGPINLLAGGGVTGACEDAAASQRCGKCFCDLCYRR</sequence>
<evidence type="ECO:0000313" key="2">
    <source>
        <dbReference type="EMBL" id="MEQ2177578.1"/>
    </source>
</evidence>
<comment type="caution">
    <text evidence="2">The sequence shown here is derived from an EMBL/GenBank/DDBJ whole genome shotgun (WGS) entry which is preliminary data.</text>
</comment>
<dbReference type="Proteomes" id="UP001476798">
    <property type="component" value="Unassembled WGS sequence"/>
</dbReference>
<reference evidence="2 3" key="1">
    <citation type="submission" date="2021-06" db="EMBL/GenBank/DDBJ databases">
        <authorList>
            <person name="Palmer J.M."/>
        </authorList>
    </citation>
    <scope>NUCLEOTIDE SEQUENCE [LARGE SCALE GENOMIC DNA]</scope>
    <source>
        <strain evidence="2 3">GA_2019</strain>
        <tissue evidence="2">Muscle</tissue>
    </source>
</reference>
<keyword evidence="3" id="KW-1185">Reference proteome</keyword>
<evidence type="ECO:0000256" key="1">
    <source>
        <dbReference type="SAM" id="MobiDB-lite"/>
    </source>
</evidence>
<protein>
    <submittedName>
        <fullName evidence="2">Uncharacterized protein</fullName>
    </submittedName>
</protein>
<proteinExistence type="predicted"/>
<dbReference type="EMBL" id="JAHRIO010060190">
    <property type="protein sequence ID" value="MEQ2177578.1"/>
    <property type="molecule type" value="Genomic_DNA"/>
</dbReference>
<gene>
    <name evidence="2" type="ORF">GOODEAATRI_004998</name>
</gene>